<dbReference type="KEGG" id="gba:J421_2902"/>
<dbReference type="SUPFAM" id="SSF52540">
    <property type="entry name" value="P-loop containing nucleoside triphosphate hydrolases"/>
    <property type="match status" value="1"/>
</dbReference>
<dbReference type="InterPro" id="IPR015854">
    <property type="entry name" value="ABC_transpr_LolD-like"/>
</dbReference>
<evidence type="ECO:0000313" key="6">
    <source>
        <dbReference type="EMBL" id="AHG90439.1"/>
    </source>
</evidence>
<dbReference type="FunCoup" id="W0RH43">
    <property type="interactions" value="482"/>
</dbReference>
<dbReference type="CDD" id="cd03255">
    <property type="entry name" value="ABC_MJ0796_LolCDE_FtsE"/>
    <property type="match status" value="1"/>
</dbReference>
<evidence type="ECO:0000313" key="7">
    <source>
        <dbReference type="Proteomes" id="UP000019151"/>
    </source>
</evidence>
<comment type="similarity">
    <text evidence="4">Belongs to the ABC transporter superfamily. Macrolide exporter (TC 3.A.1.122) family.</text>
</comment>
<dbReference type="SMART" id="SM00382">
    <property type="entry name" value="AAA"/>
    <property type="match status" value="1"/>
</dbReference>
<dbReference type="STRING" id="861299.J421_2902"/>
<keyword evidence="3" id="KW-0067">ATP-binding</keyword>
<proteinExistence type="inferred from homology"/>
<dbReference type="HOGENOM" id="CLU_000604_1_22_0"/>
<dbReference type="PROSITE" id="PS00211">
    <property type="entry name" value="ABC_TRANSPORTER_1"/>
    <property type="match status" value="1"/>
</dbReference>
<keyword evidence="1" id="KW-0813">Transport</keyword>
<keyword evidence="2" id="KW-0547">Nucleotide-binding</keyword>
<dbReference type="InterPro" id="IPR027417">
    <property type="entry name" value="P-loop_NTPase"/>
</dbReference>
<accession>W0RH43</accession>
<dbReference type="eggNOG" id="COG1136">
    <property type="taxonomic scope" value="Bacteria"/>
</dbReference>
<dbReference type="PATRIC" id="fig|861299.3.peg.2953"/>
<evidence type="ECO:0000256" key="2">
    <source>
        <dbReference type="ARBA" id="ARBA00022741"/>
    </source>
</evidence>
<dbReference type="InterPro" id="IPR003593">
    <property type="entry name" value="AAA+_ATPase"/>
</dbReference>
<dbReference type="InParanoid" id="W0RH43"/>
<dbReference type="Gene3D" id="3.40.50.300">
    <property type="entry name" value="P-loop containing nucleotide triphosphate hydrolases"/>
    <property type="match status" value="1"/>
</dbReference>
<dbReference type="InterPro" id="IPR017871">
    <property type="entry name" value="ABC_transporter-like_CS"/>
</dbReference>
<name>W0RH43_9BACT</name>
<dbReference type="Proteomes" id="UP000019151">
    <property type="component" value="Chromosome"/>
</dbReference>
<dbReference type="GO" id="GO:0022857">
    <property type="term" value="F:transmembrane transporter activity"/>
    <property type="evidence" value="ECO:0007669"/>
    <property type="project" value="UniProtKB-ARBA"/>
</dbReference>
<gene>
    <name evidence="6" type="ORF">J421_2902</name>
</gene>
<dbReference type="InterPro" id="IPR003439">
    <property type="entry name" value="ABC_transporter-like_ATP-bd"/>
</dbReference>
<dbReference type="PANTHER" id="PTHR24220:SF86">
    <property type="entry name" value="ABC TRANSPORTER ABCH.1"/>
    <property type="match status" value="1"/>
</dbReference>
<dbReference type="GO" id="GO:0005524">
    <property type="term" value="F:ATP binding"/>
    <property type="evidence" value="ECO:0007669"/>
    <property type="project" value="UniProtKB-KW"/>
</dbReference>
<dbReference type="FunFam" id="3.40.50.300:FF:000032">
    <property type="entry name" value="Export ABC transporter ATP-binding protein"/>
    <property type="match status" value="1"/>
</dbReference>
<dbReference type="GO" id="GO:0016887">
    <property type="term" value="F:ATP hydrolysis activity"/>
    <property type="evidence" value="ECO:0007669"/>
    <property type="project" value="InterPro"/>
</dbReference>
<evidence type="ECO:0000256" key="3">
    <source>
        <dbReference type="ARBA" id="ARBA00022840"/>
    </source>
</evidence>
<dbReference type="GO" id="GO:0098796">
    <property type="term" value="C:membrane protein complex"/>
    <property type="evidence" value="ECO:0007669"/>
    <property type="project" value="UniProtKB-ARBA"/>
</dbReference>
<evidence type="ECO:0000256" key="4">
    <source>
        <dbReference type="ARBA" id="ARBA00038388"/>
    </source>
</evidence>
<organism evidence="6 7">
    <name type="scientific">Gemmatirosa kalamazoonensis</name>
    <dbReference type="NCBI Taxonomy" id="861299"/>
    <lineage>
        <taxon>Bacteria</taxon>
        <taxon>Pseudomonadati</taxon>
        <taxon>Gemmatimonadota</taxon>
        <taxon>Gemmatimonadia</taxon>
        <taxon>Gemmatimonadales</taxon>
        <taxon>Gemmatimonadaceae</taxon>
        <taxon>Gemmatirosa</taxon>
    </lineage>
</organism>
<dbReference type="GO" id="GO:0005886">
    <property type="term" value="C:plasma membrane"/>
    <property type="evidence" value="ECO:0007669"/>
    <property type="project" value="TreeGrafter"/>
</dbReference>
<evidence type="ECO:0000259" key="5">
    <source>
        <dbReference type="PROSITE" id="PS50893"/>
    </source>
</evidence>
<dbReference type="Pfam" id="PF00005">
    <property type="entry name" value="ABC_tran"/>
    <property type="match status" value="1"/>
</dbReference>
<dbReference type="PANTHER" id="PTHR24220">
    <property type="entry name" value="IMPORT ATP-BINDING PROTEIN"/>
    <property type="match status" value="1"/>
</dbReference>
<protein>
    <submittedName>
        <fullName evidence="6">ABC transporter related protein</fullName>
    </submittedName>
</protein>
<reference evidence="6 7" key="1">
    <citation type="journal article" date="2014" name="Genome Announc.">
        <title>Genome Sequence and Methylome of Soil Bacterium Gemmatirosa kalamazoonensis KBS708T, a Member of the Rarely Cultivated Gemmatimonadetes Phylum.</title>
        <authorList>
            <person name="Debruyn J.M."/>
            <person name="Radosevich M."/>
            <person name="Wommack K.E."/>
            <person name="Polson S.W."/>
            <person name="Hauser L.J."/>
            <person name="Fawaz M.N."/>
            <person name="Korlach J."/>
            <person name="Tsai Y.C."/>
        </authorList>
    </citation>
    <scope>NUCLEOTIDE SEQUENCE [LARGE SCALE GENOMIC DNA]</scope>
    <source>
        <strain evidence="6 7">KBS708</strain>
    </source>
</reference>
<dbReference type="EMBL" id="CP007128">
    <property type="protein sequence ID" value="AHG90439.1"/>
    <property type="molecule type" value="Genomic_DNA"/>
</dbReference>
<dbReference type="PROSITE" id="PS50893">
    <property type="entry name" value="ABC_TRANSPORTER_2"/>
    <property type="match status" value="1"/>
</dbReference>
<dbReference type="AlphaFoldDB" id="W0RH43"/>
<sequence>MTTPSNLSTTGEHDISTTAERRAVVAQPGENPGDTWVIVTRGIKRDYDMGGEVVHALRGVDLAIGRNEYVAIMGPSGSGKSTFMNVLGCLDTPSAGEYWLNGQNVSQMSDDELARVRNKEIGFVFQTFNLLPRSTALQNVELPLVYAGVPSAERRKRAEGALDAVNLGSRMHHKPNELSGGQRQRVAIARALVNRPSILLADEPTGNLDSNTSEEIMRVFEDLARQGQTVVMVTHEPDIAAHARRVVVLRDGLVSSDERRAQFVARIHAGGSVHETAGTAGT</sequence>
<evidence type="ECO:0000256" key="1">
    <source>
        <dbReference type="ARBA" id="ARBA00022448"/>
    </source>
</evidence>
<feature type="domain" description="ABC transporter" evidence="5">
    <location>
        <begin position="38"/>
        <end position="276"/>
    </location>
</feature>
<keyword evidence="7" id="KW-1185">Reference proteome</keyword>
<dbReference type="InterPro" id="IPR017911">
    <property type="entry name" value="MacB-like_ATP-bd"/>
</dbReference>